<accession>A0A376UDJ0</accession>
<protein>
    <submittedName>
        <fullName evidence="1">Uncharacterized protein</fullName>
    </submittedName>
</protein>
<dbReference type="EMBL" id="UGCP01000002">
    <property type="protein sequence ID" value="STI87357.1"/>
    <property type="molecule type" value="Genomic_DNA"/>
</dbReference>
<evidence type="ECO:0000313" key="1">
    <source>
        <dbReference type="EMBL" id="STI87357.1"/>
    </source>
</evidence>
<sequence length="75" mass="8703">MLLFRLPLRLTVGEAPRLGTDCRLLRALLLLKPRSLLCQLIQPFLVFNFVSQLSQLAFVLQRLFLMGQQGFFLLR</sequence>
<reference evidence="1 2" key="1">
    <citation type="submission" date="2018-06" db="EMBL/GenBank/DDBJ databases">
        <authorList>
            <consortium name="Pathogen Informatics"/>
            <person name="Doyle S."/>
        </authorList>
    </citation>
    <scope>NUCLEOTIDE SEQUENCE [LARGE SCALE GENOMIC DNA]</scope>
    <source>
        <strain evidence="1 2">NCTC8622</strain>
    </source>
</reference>
<name>A0A376UDJ0_ECOLX</name>
<dbReference type="Proteomes" id="UP000254079">
    <property type="component" value="Unassembled WGS sequence"/>
</dbReference>
<gene>
    <name evidence="1" type="ORF">NCTC8622_06512</name>
</gene>
<evidence type="ECO:0000313" key="2">
    <source>
        <dbReference type="Proteomes" id="UP000254079"/>
    </source>
</evidence>
<organism evidence="1 2">
    <name type="scientific">Escherichia coli</name>
    <dbReference type="NCBI Taxonomy" id="562"/>
    <lineage>
        <taxon>Bacteria</taxon>
        <taxon>Pseudomonadati</taxon>
        <taxon>Pseudomonadota</taxon>
        <taxon>Gammaproteobacteria</taxon>
        <taxon>Enterobacterales</taxon>
        <taxon>Enterobacteriaceae</taxon>
        <taxon>Escherichia</taxon>
    </lineage>
</organism>
<proteinExistence type="predicted"/>
<dbReference type="AlphaFoldDB" id="A0A376UDJ0"/>